<dbReference type="PANTHER" id="PTHR32176:SF99">
    <property type="entry name" value="PATATIN"/>
    <property type="match status" value="1"/>
</dbReference>
<comment type="function">
    <text evidence="7">Lipolytic acyl hydrolase (LAH).</text>
</comment>
<feature type="short sequence motif" description="DGA/G" evidence="6">
    <location>
        <begin position="236"/>
        <end position="238"/>
    </location>
</feature>
<feature type="chain" id="PRO_5041982215" description="Patatin" evidence="8">
    <location>
        <begin position="24"/>
        <end position="420"/>
    </location>
</feature>
<protein>
    <recommendedName>
        <fullName evidence="7">Patatin</fullName>
        <ecNumber evidence="7">3.1.1.-</ecNumber>
    </recommendedName>
</protein>
<evidence type="ECO:0000256" key="6">
    <source>
        <dbReference type="PROSITE-ProRule" id="PRU01161"/>
    </source>
</evidence>
<keyword evidence="3" id="KW-0611">Plant defense</keyword>
<keyword evidence="5 6" id="KW-0443">Lipid metabolism</keyword>
<evidence type="ECO:0000313" key="11">
    <source>
        <dbReference type="Proteomes" id="UP000077755"/>
    </source>
</evidence>
<keyword evidence="2 6" id="KW-0378">Hydrolase</keyword>
<evidence type="ECO:0000259" key="9">
    <source>
        <dbReference type="PROSITE" id="PS51635"/>
    </source>
</evidence>
<reference evidence="10" key="2">
    <citation type="submission" date="2022-03" db="EMBL/GenBank/DDBJ databases">
        <title>Draft title - Genomic analysis of global carrot germplasm unveils the trajectory of domestication and the origin of high carotenoid orange carrot.</title>
        <authorList>
            <person name="Iorizzo M."/>
            <person name="Ellison S."/>
            <person name="Senalik D."/>
            <person name="Macko-Podgorni A."/>
            <person name="Grzebelus D."/>
            <person name="Bostan H."/>
            <person name="Rolling W."/>
            <person name="Curaba J."/>
            <person name="Simon P."/>
        </authorList>
    </citation>
    <scope>NUCLEOTIDE SEQUENCE</scope>
    <source>
        <tissue evidence="10">Leaf</tissue>
    </source>
</reference>
<evidence type="ECO:0000256" key="8">
    <source>
        <dbReference type="SAM" id="SignalP"/>
    </source>
</evidence>
<evidence type="ECO:0000256" key="4">
    <source>
        <dbReference type="ARBA" id="ARBA00022963"/>
    </source>
</evidence>
<sequence>MQKPNIFLHISLLVLLITHGCIGQSFSTASPPQKGRMVTVLSIDGGGIRGIIPGTILAFLESKLQELDGPSARIADYFDVISGTSTGGLVTTMLTAPNKENRPLFAAKDIYKFYKENGPKIFSEDRLKGFLEKIRRLFVSFTGPKYTGEQLGSIVKELLGDMTLNQTLTDVIIPTFDIKRLYPLIFCSDKARANTSWNAYLYDVCLGTSAAPTYFPAHYFETKHEDGRTRTFDLIDGGIAANNPTQVAITHITNEILNGNFKIVDDMTPMNTTRMLVISLGTGAAKYEAKYDARKASRWGILNWIFDNGNTPILDSYGAASQDMVDIHVSSLFQALQAEQNYLRIQEDGLTGDESSVDVATVRNMERLSAIGNELLQKPVSRVNLETGMFEAVAGEGTNSDALSGFAKMLSDERKFRLGT</sequence>
<feature type="short sequence motif" description="GXGXXG" evidence="6">
    <location>
        <begin position="45"/>
        <end position="50"/>
    </location>
</feature>
<comment type="domain">
    <text evidence="7">The nitrogen atoms of the two glycine residues in the GGXR motif define the oxyanion hole, and stabilize the oxyanion that forms during the nucleophilic attack by the catalytic serine during substrate cleavage.</text>
</comment>
<dbReference type="FunFam" id="3.40.1090.10:FF:000005">
    <property type="entry name" value="Patatin"/>
    <property type="match status" value="1"/>
</dbReference>
<dbReference type="GO" id="GO:0016042">
    <property type="term" value="P:lipid catabolic process"/>
    <property type="evidence" value="ECO:0007669"/>
    <property type="project" value="UniProtKB-UniRule"/>
</dbReference>
<keyword evidence="8" id="KW-0732">Signal</keyword>
<feature type="domain" description="PNPLA" evidence="9">
    <location>
        <begin position="41"/>
        <end position="249"/>
    </location>
</feature>
<dbReference type="PROSITE" id="PS51635">
    <property type="entry name" value="PNPLA"/>
    <property type="match status" value="1"/>
</dbReference>
<proteinExistence type="inferred from homology"/>
<evidence type="ECO:0000256" key="3">
    <source>
        <dbReference type="ARBA" id="ARBA00022821"/>
    </source>
</evidence>
<gene>
    <name evidence="10" type="ORF">DCAR_0729544</name>
</gene>
<dbReference type="GO" id="GO:0047372">
    <property type="term" value="F:monoacylglycerol lipase activity"/>
    <property type="evidence" value="ECO:0007669"/>
    <property type="project" value="TreeGrafter"/>
</dbReference>
<evidence type="ECO:0000256" key="7">
    <source>
        <dbReference type="RuleBase" id="RU361262"/>
    </source>
</evidence>
<dbReference type="Gene3D" id="3.40.1090.10">
    <property type="entry name" value="Cytosolic phospholipase A2 catalytic domain"/>
    <property type="match status" value="1"/>
</dbReference>
<feature type="signal peptide" evidence="8">
    <location>
        <begin position="1"/>
        <end position="23"/>
    </location>
</feature>
<dbReference type="GO" id="GO:0006952">
    <property type="term" value="P:defense response"/>
    <property type="evidence" value="ECO:0007669"/>
    <property type="project" value="UniProtKB-KW"/>
</dbReference>
<feature type="active site" description="Nucleophile" evidence="6">
    <location>
        <position position="85"/>
    </location>
</feature>
<name>A0AAF0XL56_DAUCS</name>
<organism evidence="10 11">
    <name type="scientific">Daucus carota subsp. sativus</name>
    <name type="common">Carrot</name>
    <dbReference type="NCBI Taxonomy" id="79200"/>
    <lineage>
        <taxon>Eukaryota</taxon>
        <taxon>Viridiplantae</taxon>
        <taxon>Streptophyta</taxon>
        <taxon>Embryophyta</taxon>
        <taxon>Tracheophyta</taxon>
        <taxon>Spermatophyta</taxon>
        <taxon>Magnoliopsida</taxon>
        <taxon>eudicotyledons</taxon>
        <taxon>Gunneridae</taxon>
        <taxon>Pentapetalae</taxon>
        <taxon>asterids</taxon>
        <taxon>campanulids</taxon>
        <taxon>Apiales</taxon>
        <taxon>Apiaceae</taxon>
        <taxon>Apioideae</taxon>
        <taxon>Scandiceae</taxon>
        <taxon>Daucinae</taxon>
        <taxon>Daucus</taxon>
        <taxon>Daucus sect. Daucus</taxon>
    </lineage>
</organism>
<accession>A0AAF0XL56</accession>
<evidence type="ECO:0000313" key="10">
    <source>
        <dbReference type="EMBL" id="WOH10083.1"/>
    </source>
</evidence>
<dbReference type="EMBL" id="CP093349">
    <property type="protein sequence ID" value="WOH10083.1"/>
    <property type="molecule type" value="Genomic_DNA"/>
</dbReference>
<evidence type="ECO:0000256" key="5">
    <source>
        <dbReference type="ARBA" id="ARBA00023098"/>
    </source>
</evidence>
<keyword evidence="4 6" id="KW-0442">Lipid degradation</keyword>
<dbReference type="SUPFAM" id="SSF52151">
    <property type="entry name" value="FabD/lysophospholipase-like"/>
    <property type="match status" value="1"/>
</dbReference>
<keyword evidence="11" id="KW-1185">Reference proteome</keyword>
<dbReference type="PANTHER" id="PTHR32176">
    <property type="entry name" value="XYLOSE ISOMERASE"/>
    <property type="match status" value="1"/>
</dbReference>
<dbReference type="InterPro" id="IPR016035">
    <property type="entry name" value="Acyl_Trfase/lysoPLipase"/>
</dbReference>
<dbReference type="Proteomes" id="UP000077755">
    <property type="component" value="Chromosome 7"/>
</dbReference>
<feature type="active site" description="Proton acceptor" evidence="6">
    <location>
        <position position="236"/>
    </location>
</feature>
<evidence type="ECO:0000256" key="1">
    <source>
        <dbReference type="ARBA" id="ARBA00010240"/>
    </source>
</evidence>
<comment type="similarity">
    <text evidence="1 7">Belongs to the patatin family.</text>
</comment>
<dbReference type="GO" id="GO:0004620">
    <property type="term" value="F:phospholipase activity"/>
    <property type="evidence" value="ECO:0007669"/>
    <property type="project" value="TreeGrafter"/>
</dbReference>
<dbReference type="Pfam" id="PF01734">
    <property type="entry name" value="Patatin"/>
    <property type="match status" value="1"/>
</dbReference>
<dbReference type="KEGG" id="dcr:108194970"/>
<evidence type="ECO:0000256" key="2">
    <source>
        <dbReference type="ARBA" id="ARBA00022801"/>
    </source>
</evidence>
<dbReference type="InterPro" id="IPR002641">
    <property type="entry name" value="PNPLA_dom"/>
</dbReference>
<feature type="short sequence motif" description="GXSXG" evidence="6">
    <location>
        <begin position="83"/>
        <end position="87"/>
    </location>
</feature>
<dbReference type="AlphaFoldDB" id="A0AAF0XL56"/>
<reference evidence="10" key="1">
    <citation type="journal article" date="2016" name="Nat. Genet.">
        <title>A high-quality carrot genome assembly provides new insights into carotenoid accumulation and asterid genome evolution.</title>
        <authorList>
            <person name="Iorizzo M."/>
            <person name="Ellison S."/>
            <person name="Senalik D."/>
            <person name="Zeng P."/>
            <person name="Satapoomin P."/>
            <person name="Huang J."/>
            <person name="Bowman M."/>
            <person name="Iovene M."/>
            <person name="Sanseverino W."/>
            <person name="Cavagnaro P."/>
            <person name="Yildiz M."/>
            <person name="Macko-Podgorni A."/>
            <person name="Moranska E."/>
            <person name="Grzebelus E."/>
            <person name="Grzebelus D."/>
            <person name="Ashrafi H."/>
            <person name="Zheng Z."/>
            <person name="Cheng S."/>
            <person name="Spooner D."/>
            <person name="Van Deynze A."/>
            <person name="Simon P."/>
        </authorList>
    </citation>
    <scope>NUCLEOTIDE SEQUENCE</scope>
    <source>
        <tissue evidence="10">Leaf</tissue>
    </source>
</reference>
<dbReference type="EC" id="3.1.1.-" evidence="7"/>